<dbReference type="EMBL" id="PQSP01000001">
    <property type="protein sequence ID" value="RUS68117.1"/>
    <property type="molecule type" value="Genomic_DNA"/>
</dbReference>
<dbReference type="Pfam" id="PF10620">
    <property type="entry name" value="MdcG"/>
    <property type="match status" value="1"/>
</dbReference>
<gene>
    <name evidence="3" type="primary">mdcG</name>
    <name evidence="3" type="ORF">CUZ56_00602</name>
</gene>
<keyword evidence="4" id="KW-1185">Reference proteome</keyword>
<dbReference type="InterPro" id="IPR048903">
    <property type="entry name" value="MdcG_N"/>
</dbReference>
<dbReference type="RefSeq" id="WP_126978017.1">
    <property type="nucleotide sequence ID" value="NZ_PQSP01000001.1"/>
</dbReference>
<evidence type="ECO:0000313" key="3">
    <source>
        <dbReference type="EMBL" id="RUS68117.1"/>
    </source>
</evidence>
<evidence type="ECO:0000259" key="2">
    <source>
        <dbReference type="Pfam" id="PF20866"/>
    </source>
</evidence>
<proteinExistence type="predicted"/>
<protein>
    <submittedName>
        <fullName evidence="3">Phosphoribosyl-dephospho-CoA transferase</fullName>
        <ecNumber evidence="3">2.7.7.66</ecNumber>
    </submittedName>
</protein>
<dbReference type="Proteomes" id="UP000286947">
    <property type="component" value="Unassembled WGS sequence"/>
</dbReference>
<dbReference type="GO" id="GO:0016779">
    <property type="term" value="F:nucleotidyltransferase activity"/>
    <property type="evidence" value="ECO:0007669"/>
    <property type="project" value="UniProtKB-KW"/>
</dbReference>
<sequence length="267" mass="29974">MYTRHTYLFISREGRERIFRELQEQGMLQQNYEQVLLPEICPPDVGRYACSGPDVSIPGIVRREEGHKRDGLIPVGFSSWQQPDGNKLRIPAFVAPSEIAAVFQPADVLEPLRRGQVKCERTTALCALSSLMEQENRALFSLGVWGSAAVELLTGYFYTREDSDLDILFTPSPASLNSVDAALILRDWMDIVIQSEHEFHVRIDVELSLPNGYGVSLKELFSHGHTVLAKGPADVVLLPKKEIFTLFDVAENEKHPNLVNVIKTTLN</sequence>
<evidence type="ECO:0000259" key="1">
    <source>
        <dbReference type="Pfam" id="PF10620"/>
    </source>
</evidence>
<evidence type="ECO:0000313" key="4">
    <source>
        <dbReference type="Proteomes" id="UP000286947"/>
    </source>
</evidence>
<feature type="domain" description="Phosphoribosyl-dephospho-CoA transferase MdcG C-terminal" evidence="1">
    <location>
        <begin position="120"/>
        <end position="240"/>
    </location>
</feature>
<feature type="domain" description="Phosphoribosyl-dephospho-CoA transferase MdcG N-terminal" evidence="2">
    <location>
        <begin position="55"/>
        <end position="105"/>
    </location>
</feature>
<accession>A0A433SH88</accession>
<comment type="caution">
    <text evidence="3">The sequence shown here is derived from an EMBL/GenBank/DDBJ whole genome shotgun (WGS) entry which is preliminary data.</text>
</comment>
<dbReference type="EC" id="2.7.7.66" evidence="3"/>
<dbReference type="InterPro" id="IPR049180">
    <property type="entry name" value="MdcG_C"/>
</dbReference>
<dbReference type="Pfam" id="PF20866">
    <property type="entry name" value="MdcG_N"/>
    <property type="match status" value="1"/>
</dbReference>
<dbReference type="AlphaFoldDB" id="A0A433SH88"/>
<keyword evidence="3" id="KW-0548">Nucleotidyltransferase</keyword>
<keyword evidence="3" id="KW-0808">Transferase</keyword>
<reference evidence="3 4" key="1">
    <citation type="submission" date="2018-01" db="EMBL/GenBank/DDBJ databases">
        <title>Saezia sanguinis gen. nov., sp. nov., in the order Burkholderiales isolated from human blood.</title>
        <authorList>
            <person name="Medina-Pascual M.J."/>
            <person name="Valdezate S."/>
            <person name="Monzon S."/>
            <person name="Cuesta I."/>
            <person name="Carrasco G."/>
            <person name="Villalon P."/>
            <person name="Saez-Nieto J.A."/>
        </authorList>
    </citation>
    <scope>NUCLEOTIDE SEQUENCE [LARGE SCALE GENOMIC DNA]</scope>
    <source>
        <strain evidence="3 4">CNM695-12</strain>
    </source>
</reference>
<name>A0A433SH88_9BURK</name>
<organism evidence="3 4">
    <name type="scientific">Saezia sanguinis</name>
    <dbReference type="NCBI Taxonomy" id="1965230"/>
    <lineage>
        <taxon>Bacteria</taxon>
        <taxon>Pseudomonadati</taxon>
        <taxon>Pseudomonadota</taxon>
        <taxon>Betaproteobacteria</taxon>
        <taxon>Burkholderiales</taxon>
        <taxon>Saeziaceae</taxon>
        <taxon>Saezia</taxon>
    </lineage>
</organism>
<dbReference type="OrthoDB" id="8562329at2"/>